<name>A0A426Y728_ENSVE</name>
<sequence length="77" mass="8014">GEIGKSSDHDSGIERGKKGSSAGVIGNDGYGRSMTVIEGRIRTTKLASQLRAAREGRWLLGSGRGGDASSDAPRCDH</sequence>
<accession>A0A426Y728</accession>
<dbReference type="AlphaFoldDB" id="A0A426Y728"/>
<proteinExistence type="predicted"/>
<feature type="non-terminal residue" evidence="2">
    <location>
        <position position="1"/>
    </location>
</feature>
<dbReference type="Proteomes" id="UP000287651">
    <property type="component" value="Unassembled WGS sequence"/>
</dbReference>
<feature type="region of interest" description="Disordered" evidence="1">
    <location>
        <begin position="57"/>
        <end position="77"/>
    </location>
</feature>
<protein>
    <submittedName>
        <fullName evidence="2">Uncharacterized protein</fullName>
    </submittedName>
</protein>
<feature type="compositionally biased region" description="Low complexity" evidence="1">
    <location>
        <begin position="67"/>
        <end position="77"/>
    </location>
</feature>
<gene>
    <name evidence="2" type="ORF">B296_00037545</name>
</gene>
<organism evidence="2 3">
    <name type="scientific">Ensete ventricosum</name>
    <name type="common">Abyssinian banana</name>
    <name type="synonym">Musa ensete</name>
    <dbReference type="NCBI Taxonomy" id="4639"/>
    <lineage>
        <taxon>Eukaryota</taxon>
        <taxon>Viridiplantae</taxon>
        <taxon>Streptophyta</taxon>
        <taxon>Embryophyta</taxon>
        <taxon>Tracheophyta</taxon>
        <taxon>Spermatophyta</taxon>
        <taxon>Magnoliopsida</taxon>
        <taxon>Liliopsida</taxon>
        <taxon>Zingiberales</taxon>
        <taxon>Musaceae</taxon>
        <taxon>Ensete</taxon>
    </lineage>
</organism>
<feature type="compositionally biased region" description="Basic and acidic residues" evidence="1">
    <location>
        <begin position="1"/>
        <end position="17"/>
    </location>
</feature>
<evidence type="ECO:0000256" key="1">
    <source>
        <dbReference type="SAM" id="MobiDB-lite"/>
    </source>
</evidence>
<evidence type="ECO:0000313" key="3">
    <source>
        <dbReference type="Proteomes" id="UP000287651"/>
    </source>
</evidence>
<evidence type="ECO:0000313" key="2">
    <source>
        <dbReference type="EMBL" id="RRT47521.1"/>
    </source>
</evidence>
<feature type="region of interest" description="Disordered" evidence="1">
    <location>
        <begin position="1"/>
        <end position="34"/>
    </location>
</feature>
<dbReference type="EMBL" id="AMZH03014507">
    <property type="protein sequence ID" value="RRT47521.1"/>
    <property type="molecule type" value="Genomic_DNA"/>
</dbReference>
<comment type="caution">
    <text evidence="2">The sequence shown here is derived from an EMBL/GenBank/DDBJ whole genome shotgun (WGS) entry which is preliminary data.</text>
</comment>
<reference evidence="2 3" key="1">
    <citation type="journal article" date="2014" name="Agronomy (Basel)">
        <title>A Draft Genome Sequence for Ensete ventricosum, the Drought-Tolerant Tree Against Hunger.</title>
        <authorList>
            <person name="Harrison J."/>
            <person name="Moore K.A."/>
            <person name="Paszkiewicz K."/>
            <person name="Jones T."/>
            <person name="Grant M."/>
            <person name="Ambacheew D."/>
            <person name="Muzemil S."/>
            <person name="Studholme D.J."/>
        </authorList>
    </citation>
    <scope>NUCLEOTIDE SEQUENCE [LARGE SCALE GENOMIC DNA]</scope>
</reference>